<dbReference type="AlphaFoldDB" id="A0AAD4W8Z6"/>
<organism evidence="1 2">
    <name type="scientific">Prunus dulcis</name>
    <name type="common">Almond</name>
    <name type="synonym">Amygdalus dulcis</name>
    <dbReference type="NCBI Taxonomy" id="3755"/>
    <lineage>
        <taxon>Eukaryota</taxon>
        <taxon>Viridiplantae</taxon>
        <taxon>Streptophyta</taxon>
        <taxon>Embryophyta</taxon>
        <taxon>Tracheophyta</taxon>
        <taxon>Spermatophyta</taxon>
        <taxon>Magnoliopsida</taxon>
        <taxon>eudicotyledons</taxon>
        <taxon>Gunneridae</taxon>
        <taxon>Pentapetalae</taxon>
        <taxon>rosids</taxon>
        <taxon>fabids</taxon>
        <taxon>Rosales</taxon>
        <taxon>Rosaceae</taxon>
        <taxon>Amygdaloideae</taxon>
        <taxon>Amygdaleae</taxon>
        <taxon>Prunus</taxon>
    </lineage>
</organism>
<keyword evidence="2" id="KW-1185">Reference proteome</keyword>
<evidence type="ECO:0000313" key="1">
    <source>
        <dbReference type="EMBL" id="KAI5339165.1"/>
    </source>
</evidence>
<gene>
    <name evidence="1" type="ORF">L3X38_018437</name>
</gene>
<sequence>MVYALFTSLLSRLKSVRRLPYIFFFNGGGKPKGDLQEDENRADRQILKRWEVPWEWQTVSLTSLACGLFVLTGLVETASIPCLGLRVQDLRIDEKAAMLFLDQGPELERSQYDAVRVEGTAGAGPLGKGWSLDPRKAGKHHRRQEWYHPLDKIPH</sequence>
<accession>A0AAD4W8Z6</accession>
<proteinExistence type="predicted"/>
<evidence type="ECO:0000313" key="2">
    <source>
        <dbReference type="Proteomes" id="UP001054821"/>
    </source>
</evidence>
<name>A0AAD4W8Z6_PRUDU</name>
<protein>
    <submittedName>
        <fullName evidence="1">Uncharacterized protein</fullName>
    </submittedName>
</protein>
<dbReference type="Proteomes" id="UP001054821">
    <property type="component" value="Chromosome 3"/>
</dbReference>
<reference evidence="1 2" key="1">
    <citation type="journal article" date="2022" name="G3 (Bethesda)">
        <title>Whole-genome sequence and methylome profiling of the almond [Prunus dulcis (Mill.) D.A. Webb] cultivar 'Nonpareil'.</title>
        <authorList>
            <person name="D'Amico-Willman K.M."/>
            <person name="Ouma W.Z."/>
            <person name="Meulia T."/>
            <person name="Sideli G.M."/>
            <person name="Gradziel T.M."/>
            <person name="Fresnedo-Ramirez J."/>
        </authorList>
    </citation>
    <scope>NUCLEOTIDE SEQUENCE [LARGE SCALE GENOMIC DNA]</scope>
    <source>
        <strain evidence="1">Clone GOH B32 T37-40</strain>
    </source>
</reference>
<comment type="caution">
    <text evidence="1">The sequence shown here is derived from an EMBL/GenBank/DDBJ whole genome shotgun (WGS) entry which is preliminary data.</text>
</comment>
<dbReference type="EMBL" id="JAJFAZ020000003">
    <property type="protein sequence ID" value="KAI5339165.1"/>
    <property type="molecule type" value="Genomic_DNA"/>
</dbReference>